<dbReference type="PANTHER" id="PTHR43283:SF7">
    <property type="entry name" value="BETA-LACTAMASE-RELATED DOMAIN-CONTAINING PROTEIN"/>
    <property type="match status" value="1"/>
</dbReference>
<dbReference type="InterPro" id="IPR050789">
    <property type="entry name" value="Diverse_Enzym_Activities"/>
</dbReference>
<evidence type="ECO:0000313" key="3">
    <source>
        <dbReference type="EMBL" id="SNR82464.1"/>
    </source>
</evidence>
<dbReference type="PANTHER" id="PTHR43283">
    <property type="entry name" value="BETA-LACTAMASE-RELATED"/>
    <property type="match status" value="1"/>
</dbReference>
<protein>
    <submittedName>
        <fullName evidence="3">CubicO group peptidase, beta-lactamase class C family</fullName>
    </submittedName>
</protein>
<dbReference type="AlphaFoldDB" id="A0A238ZID4"/>
<organism evidence="3 4">
    <name type="scientific">Dokdonia pacifica</name>
    <dbReference type="NCBI Taxonomy" id="1627892"/>
    <lineage>
        <taxon>Bacteria</taxon>
        <taxon>Pseudomonadati</taxon>
        <taxon>Bacteroidota</taxon>
        <taxon>Flavobacteriia</taxon>
        <taxon>Flavobacteriales</taxon>
        <taxon>Flavobacteriaceae</taxon>
        <taxon>Dokdonia</taxon>
    </lineage>
</organism>
<evidence type="ECO:0000256" key="1">
    <source>
        <dbReference type="SAM" id="SignalP"/>
    </source>
</evidence>
<feature type="signal peptide" evidence="1">
    <location>
        <begin position="1"/>
        <end position="20"/>
    </location>
</feature>
<dbReference type="SUPFAM" id="SSF56601">
    <property type="entry name" value="beta-lactamase/transpeptidase-like"/>
    <property type="match status" value="1"/>
</dbReference>
<dbReference type="InterPro" id="IPR012338">
    <property type="entry name" value="Beta-lactam/transpept-like"/>
</dbReference>
<dbReference type="EMBL" id="FZNY01000003">
    <property type="protein sequence ID" value="SNR82464.1"/>
    <property type="molecule type" value="Genomic_DNA"/>
</dbReference>
<dbReference type="Pfam" id="PF00144">
    <property type="entry name" value="Beta-lactamase"/>
    <property type="match status" value="1"/>
</dbReference>
<feature type="chain" id="PRO_5012104967" evidence="1">
    <location>
        <begin position="21"/>
        <end position="362"/>
    </location>
</feature>
<evidence type="ECO:0000259" key="2">
    <source>
        <dbReference type="Pfam" id="PF00144"/>
    </source>
</evidence>
<dbReference type="OrthoDB" id="9773047at2"/>
<proteinExistence type="predicted"/>
<dbReference type="RefSeq" id="WP_089371538.1">
    <property type="nucleotide sequence ID" value="NZ_BMEP01000001.1"/>
</dbReference>
<evidence type="ECO:0000313" key="4">
    <source>
        <dbReference type="Proteomes" id="UP000198379"/>
    </source>
</evidence>
<reference evidence="3 4" key="1">
    <citation type="submission" date="2017-06" db="EMBL/GenBank/DDBJ databases">
        <authorList>
            <person name="Kim H.J."/>
            <person name="Triplett B.A."/>
        </authorList>
    </citation>
    <scope>NUCLEOTIDE SEQUENCE [LARGE SCALE GENOMIC DNA]</scope>
    <source>
        <strain evidence="3 4">DSM 25597</strain>
    </source>
</reference>
<keyword evidence="1" id="KW-0732">Signal</keyword>
<dbReference type="Proteomes" id="UP000198379">
    <property type="component" value="Unassembled WGS sequence"/>
</dbReference>
<accession>A0A238ZID4</accession>
<gene>
    <name evidence="3" type="ORF">SAMN06265376_103212</name>
</gene>
<feature type="domain" description="Beta-lactamase-related" evidence="2">
    <location>
        <begin position="66"/>
        <end position="336"/>
    </location>
</feature>
<dbReference type="Gene3D" id="3.40.710.10">
    <property type="entry name" value="DD-peptidase/beta-lactamase superfamily"/>
    <property type="match status" value="1"/>
</dbReference>
<sequence>MNTKLIYSFFLGLLSASSFGQETFTYTTPTQYSDGWKTSDLHSQSIDTTLLYKGFTQLATVDHKMHSALIIKNDHIVFEHYYQDYAYNKQQDLRSVNKSIKSILMGIAIDKGFIDSEDDLISKYLKKPVPEKNLDPRKEKITIKHLLTMSTGLECNDWDKKSKGQEDRVYKKKDWLQYTLDLPMVREPGETSLYCSMCTLLAAEIIQQASGMPLEEFTQKYLFDPLGITNIKRGHTTTNKEIINTAKRIYMTPRDMAKIGKLILQKGNWNGQQIVSEAWIDKATAVHTKITGINYGYLWWQFPFNIQGQRVSATLATGNGGQYIMVFPEQDMIIVFTGGAYNSQEDKLPFKIVQDLILPSLR</sequence>
<keyword evidence="4" id="KW-1185">Reference proteome</keyword>
<name>A0A238ZID4_9FLAO</name>
<dbReference type="InterPro" id="IPR001466">
    <property type="entry name" value="Beta-lactam-related"/>
</dbReference>